<evidence type="ECO:0000256" key="1">
    <source>
        <dbReference type="SAM" id="MobiDB-lite"/>
    </source>
</evidence>
<protein>
    <submittedName>
        <fullName evidence="2">Uncharacterized protein</fullName>
    </submittedName>
</protein>
<gene>
    <name evidence="2" type="ORF">SAMN04487849_10978</name>
</gene>
<evidence type="ECO:0000313" key="3">
    <source>
        <dbReference type="Proteomes" id="UP000184253"/>
    </source>
</evidence>
<name>A0ABD7M946_MICLU</name>
<accession>A0ABD7M946</accession>
<feature type="compositionally biased region" description="Basic residues" evidence="1">
    <location>
        <begin position="1"/>
        <end position="10"/>
    </location>
</feature>
<reference evidence="2 3" key="1">
    <citation type="submission" date="2016-11" db="EMBL/GenBank/DDBJ databases">
        <authorList>
            <person name="Varghese N."/>
            <person name="Submissions S."/>
        </authorList>
    </citation>
    <scope>NUCLEOTIDE SEQUENCE [LARGE SCALE GENOMIC DNA]</scope>
    <source>
        <strain evidence="2 3">VTM4R57</strain>
    </source>
</reference>
<comment type="caution">
    <text evidence="2">The sequence shown here is derived from an EMBL/GenBank/DDBJ whole genome shotgun (WGS) entry which is preliminary data.</text>
</comment>
<evidence type="ECO:0000313" key="2">
    <source>
        <dbReference type="EMBL" id="SHL73074.1"/>
    </source>
</evidence>
<feature type="compositionally biased region" description="Basic and acidic residues" evidence="1">
    <location>
        <begin position="98"/>
        <end position="110"/>
    </location>
</feature>
<feature type="region of interest" description="Disordered" evidence="1">
    <location>
        <begin position="92"/>
        <end position="125"/>
    </location>
</feature>
<feature type="region of interest" description="Disordered" evidence="1">
    <location>
        <begin position="1"/>
        <end position="20"/>
    </location>
</feature>
<dbReference type="EMBL" id="FRCE01000009">
    <property type="protein sequence ID" value="SHL73074.1"/>
    <property type="molecule type" value="Genomic_DNA"/>
</dbReference>
<dbReference type="AlphaFoldDB" id="A0ABD7M946"/>
<sequence>MHLAGMRHAHPPADSTSSAPVSVPHLVLHVHEDGTLTATLDHHPVAAPDDVGAWRRAMFAQIIDHVTGDRTIPVRVTVHEVDGSSFTDILPAVKRPTPKRDTDSEPEPVKKPGRRRRGAGPIEVDGGDGFISGEDIAVALIVAHTDATPDGRARALLDPQVIAAAKAAEVVLVGRVSGTIAVRGLP</sequence>
<proteinExistence type="predicted"/>
<organism evidence="2 3">
    <name type="scientific">Micrococcus luteus</name>
    <name type="common">Micrococcus lysodeikticus</name>
    <dbReference type="NCBI Taxonomy" id="1270"/>
    <lineage>
        <taxon>Bacteria</taxon>
        <taxon>Bacillati</taxon>
        <taxon>Actinomycetota</taxon>
        <taxon>Actinomycetes</taxon>
        <taxon>Micrococcales</taxon>
        <taxon>Micrococcaceae</taxon>
        <taxon>Micrococcus</taxon>
    </lineage>
</organism>
<dbReference type="Proteomes" id="UP000184253">
    <property type="component" value="Unassembled WGS sequence"/>
</dbReference>